<keyword evidence="4" id="KW-1185">Reference proteome</keyword>
<dbReference type="Proteomes" id="UP001174936">
    <property type="component" value="Unassembled WGS sequence"/>
</dbReference>
<comment type="caution">
    <text evidence="3">The sequence shown here is derived from an EMBL/GenBank/DDBJ whole genome shotgun (WGS) entry which is preliminary data.</text>
</comment>
<name>A0AA39YIC9_9PEZI</name>
<protein>
    <recommendedName>
        <fullName evidence="2">F-box domain-containing protein</fullName>
    </recommendedName>
</protein>
<evidence type="ECO:0000313" key="4">
    <source>
        <dbReference type="Proteomes" id="UP001174936"/>
    </source>
</evidence>
<dbReference type="InterPro" id="IPR001810">
    <property type="entry name" value="F-box_dom"/>
</dbReference>
<reference evidence="3" key="1">
    <citation type="submission" date="2023-06" db="EMBL/GenBank/DDBJ databases">
        <title>Genome-scale phylogeny and comparative genomics of the fungal order Sordariales.</title>
        <authorList>
            <consortium name="Lawrence Berkeley National Laboratory"/>
            <person name="Hensen N."/>
            <person name="Bonometti L."/>
            <person name="Westerberg I."/>
            <person name="Brannstrom I.O."/>
            <person name="Guillou S."/>
            <person name="Cros-Aarteil S."/>
            <person name="Calhoun S."/>
            <person name="Haridas S."/>
            <person name="Kuo A."/>
            <person name="Mondo S."/>
            <person name="Pangilinan J."/>
            <person name="Riley R."/>
            <person name="Labutti K."/>
            <person name="Andreopoulos B."/>
            <person name="Lipzen A."/>
            <person name="Chen C."/>
            <person name="Yanf M."/>
            <person name="Daum C."/>
            <person name="Ng V."/>
            <person name="Clum A."/>
            <person name="Steindorff A."/>
            <person name="Ohm R."/>
            <person name="Martin F."/>
            <person name="Silar P."/>
            <person name="Natvig D."/>
            <person name="Lalanne C."/>
            <person name="Gautier V."/>
            <person name="Ament-Velasquez S.L."/>
            <person name="Kruys A."/>
            <person name="Hutchinson M.I."/>
            <person name="Powell A.J."/>
            <person name="Barry K."/>
            <person name="Miller A.N."/>
            <person name="Grigoriev I.V."/>
            <person name="Debuchy R."/>
            <person name="Gladieux P."/>
            <person name="Thoren M.H."/>
            <person name="Johannesson H."/>
        </authorList>
    </citation>
    <scope>NUCLEOTIDE SEQUENCE</scope>
    <source>
        <strain evidence="3">SMH2532-1</strain>
    </source>
</reference>
<evidence type="ECO:0000259" key="2">
    <source>
        <dbReference type="PROSITE" id="PS50181"/>
    </source>
</evidence>
<dbReference type="SUPFAM" id="SSF81383">
    <property type="entry name" value="F-box domain"/>
    <property type="match status" value="1"/>
</dbReference>
<gene>
    <name evidence="3" type="ORF">B0T16DRAFT_407509</name>
</gene>
<evidence type="ECO:0000313" key="3">
    <source>
        <dbReference type="EMBL" id="KAK0653159.1"/>
    </source>
</evidence>
<organism evidence="3 4">
    <name type="scientific">Cercophora newfieldiana</name>
    <dbReference type="NCBI Taxonomy" id="92897"/>
    <lineage>
        <taxon>Eukaryota</taxon>
        <taxon>Fungi</taxon>
        <taxon>Dikarya</taxon>
        <taxon>Ascomycota</taxon>
        <taxon>Pezizomycotina</taxon>
        <taxon>Sordariomycetes</taxon>
        <taxon>Sordariomycetidae</taxon>
        <taxon>Sordariales</taxon>
        <taxon>Lasiosphaeriaceae</taxon>
        <taxon>Cercophora</taxon>
    </lineage>
</organism>
<dbReference type="AlphaFoldDB" id="A0AA39YIC9"/>
<sequence>MKSLLPSRHKPPPEKKQLALLQSAANTNSTSPIQDFFSKLPIELLLLIFQHLTTSADILSALNVCRAWRGIFLAPEIWPALADRHAPGLTAYIRASCPTIETESSTHGSTFHSALLQQHLHLSGHFTHATHYVARLDDLHDLDTVFRLSKTVPVASGGVHSLASVAGLDPSAEDDHVLRLKLYSHGRVAWWPEGWHLPYFSIIDDLRTRVRRMYLFPGQVGQGNHDEGQRGWKTALGERLFVMGQEAAGVCVWHLDKDEMKQVELPGAFDRCVVERESLLFVGRRWATVWIWTWGTGLVKGINVAALGCYAPGPVTMGGQIVLGYPPNPRPAPKVGLRFRDTDVKLDFILHPTNPDVFFAITYDELDLVVHEITSGKLTARIVCPHDDLAYRIIQRSRTVNTVHYLRHERCDAYGGYCLMTAWIGIEPVCECEYAGSMGSVCFNVHTKRFTGLVHHCLYQRTPDTHLWNCLLAVGVTGEEEQGNLKPVVALLMPCDGDPRFDPALKIEEGLPFPVRSSTTRAERPLIFAPFEPNGIRPRAESLYRMAYALEAGGGAKETGLDVLKAEWLNGDDKTLVYVHGKEYTVWTFGKRPRKEAKKEERAWRSRLRNAMVKKRPS</sequence>
<dbReference type="PROSITE" id="PS50181">
    <property type="entry name" value="FBOX"/>
    <property type="match status" value="1"/>
</dbReference>
<dbReference type="SMART" id="SM00256">
    <property type="entry name" value="FBOX"/>
    <property type="match status" value="1"/>
</dbReference>
<proteinExistence type="predicted"/>
<dbReference type="Pfam" id="PF12937">
    <property type="entry name" value="F-box-like"/>
    <property type="match status" value="1"/>
</dbReference>
<accession>A0AA39YIC9</accession>
<dbReference type="InterPro" id="IPR036047">
    <property type="entry name" value="F-box-like_dom_sf"/>
</dbReference>
<feature type="region of interest" description="Disordered" evidence="1">
    <location>
        <begin position="596"/>
        <end position="618"/>
    </location>
</feature>
<feature type="compositionally biased region" description="Basic residues" evidence="1">
    <location>
        <begin position="605"/>
        <end position="618"/>
    </location>
</feature>
<evidence type="ECO:0000256" key="1">
    <source>
        <dbReference type="SAM" id="MobiDB-lite"/>
    </source>
</evidence>
<dbReference type="EMBL" id="JAULSV010000002">
    <property type="protein sequence ID" value="KAK0653159.1"/>
    <property type="molecule type" value="Genomic_DNA"/>
</dbReference>
<feature type="domain" description="F-box" evidence="2">
    <location>
        <begin position="34"/>
        <end position="81"/>
    </location>
</feature>
<dbReference type="Gene3D" id="1.20.1280.50">
    <property type="match status" value="1"/>
</dbReference>